<dbReference type="PANTHER" id="PTHR43507:SF20">
    <property type="entry name" value="NADH-UBIQUINONE OXIDOREDUCTASE CHAIN 4"/>
    <property type="match status" value="1"/>
</dbReference>
<geneLocation type="mitochondrion" evidence="18"/>
<evidence type="ECO:0000256" key="15">
    <source>
        <dbReference type="ARBA" id="ARBA00049551"/>
    </source>
</evidence>
<evidence type="ECO:0000256" key="2">
    <source>
        <dbReference type="ARBA" id="ARBA00009025"/>
    </source>
</evidence>
<sequence>MKYISLNFVLFILVVLVGVGDSFLVGLWGLGAVLPITCLLVYSNLSVEVVSELIWNSGLTSWMVILSVWVGGMCYLCSSYRSISWPGAFGLGVLLLTLVCVLVFSVSNWFSFFFLFESSLIPIVFLILGWGYQPERLQAAFYLLMYTVCVSLPMLLVLLCMCFWAGSSSFYYVFDWGWFKSEAAVVGLLLLGSFLVKSPIFFGHLWLPKAHVEAPVSGSMMLAGVLLKFGGYGAIMVFYWFSFSVDIFYIFLISFSLWGGFISGLICVRQVDMKSLIAYSSVGHMSLCLAGIVTCFSLGWWGGLLMMISHGLCSSGLFGLAGYMYKMFSSRAVILCSGVLSLMPAMTACWFLLCSANMAFPPSLSLLSEIFLMVALTGFSLWLMIPMGFMAFVVGVYSLILYSYSQHGNSVELGQGGKLLGFDFMVMVFLLWVPLNLLILSSDLMTGWL</sequence>
<feature type="transmembrane region" description="Helical" evidence="16">
    <location>
        <begin position="373"/>
        <end position="400"/>
    </location>
</feature>
<evidence type="ECO:0000256" key="4">
    <source>
        <dbReference type="ARBA" id="ARBA00021006"/>
    </source>
</evidence>
<keyword evidence="8" id="KW-1278">Translocase</keyword>
<evidence type="ECO:0000313" key="18">
    <source>
        <dbReference type="EMBL" id="ABJ91109.1"/>
    </source>
</evidence>
<comment type="catalytic activity">
    <reaction evidence="15 16">
        <text>a ubiquinone + NADH + 5 H(+)(in) = a ubiquinol + NAD(+) + 4 H(+)(out)</text>
        <dbReference type="Rhea" id="RHEA:29091"/>
        <dbReference type="Rhea" id="RHEA-COMP:9565"/>
        <dbReference type="Rhea" id="RHEA-COMP:9566"/>
        <dbReference type="ChEBI" id="CHEBI:15378"/>
        <dbReference type="ChEBI" id="CHEBI:16389"/>
        <dbReference type="ChEBI" id="CHEBI:17976"/>
        <dbReference type="ChEBI" id="CHEBI:57540"/>
        <dbReference type="ChEBI" id="CHEBI:57945"/>
        <dbReference type="EC" id="7.1.1.2"/>
    </reaction>
</comment>
<evidence type="ECO:0000256" key="16">
    <source>
        <dbReference type="RuleBase" id="RU003297"/>
    </source>
</evidence>
<dbReference type="GO" id="GO:0008137">
    <property type="term" value="F:NADH dehydrogenase (ubiquinone) activity"/>
    <property type="evidence" value="ECO:0007669"/>
    <property type="project" value="UniProtKB-UniRule"/>
</dbReference>
<dbReference type="GO" id="GO:0003954">
    <property type="term" value="F:NADH dehydrogenase activity"/>
    <property type="evidence" value="ECO:0007669"/>
    <property type="project" value="TreeGrafter"/>
</dbReference>
<feature type="transmembrane region" description="Helical" evidence="16">
    <location>
        <begin position="54"/>
        <end position="76"/>
    </location>
</feature>
<dbReference type="AlphaFoldDB" id="C9V3N2"/>
<evidence type="ECO:0000256" key="6">
    <source>
        <dbReference type="ARBA" id="ARBA00022660"/>
    </source>
</evidence>
<feature type="transmembrane region" description="Helical" evidence="16">
    <location>
        <begin position="307"/>
        <end position="325"/>
    </location>
</feature>
<feature type="transmembrane region" description="Helical" evidence="16">
    <location>
        <begin position="332"/>
        <end position="353"/>
    </location>
</feature>
<keyword evidence="14 16" id="KW-0472">Membrane</keyword>
<evidence type="ECO:0000256" key="8">
    <source>
        <dbReference type="ARBA" id="ARBA00022967"/>
    </source>
</evidence>
<accession>C9V3N2</accession>
<evidence type="ECO:0000256" key="1">
    <source>
        <dbReference type="ARBA" id="ARBA00004225"/>
    </source>
</evidence>
<keyword evidence="5 16" id="KW-0813">Transport</keyword>
<keyword evidence="13 16" id="KW-0496">Mitochondrion</keyword>
<evidence type="ECO:0000256" key="14">
    <source>
        <dbReference type="ARBA" id="ARBA00023136"/>
    </source>
</evidence>
<dbReference type="PRINTS" id="PR01437">
    <property type="entry name" value="NUOXDRDTASE4"/>
</dbReference>
<feature type="transmembrane region" description="Helical" evidence="16">
    <location>
        <begin position="276"/>
        <end position="301"/>
    </location>
</feature>
<evidence type="ECO:0000256" key="9">
    <source>
        <dbReference type="ARBA" id="ARBA00022982"/>
    </source>
</evidence>
<evidence type="ECO:0000256" key="12">
    <source>
        <dbReference type="ARBA" id="ARBA00023075"/>
    </source>
</evidence>
<feature type="transmembrane region" description="Helical" evidence="16">
    <location>
        <begin position="112"/>
        <end position="132"/>
    </location>
</feature>
<evidence type="ECO:0000256" key="11">
    <source>
        <dbReference type="ARBA" id="ARBA00023027"/>
    </source>
</evidence>
<name>C9V3N2_9BIVA</name>
<gene>
    <name evidence="18" type="primary">ND4</name>
</gene>
<evidence type="ECO:0000256" key="10">
    <source>
        <dbReference type="ARBA" id="ARBA00022989"/>
    </source>
</evidence>
<dbReference type="InterPro" id="IPR001750">
    <property type="entry name" value="ND/Mrp_TM"/>
</dbReference>
<dbReference type="GeneID" id="8457917"/>
<feature type="transmembrane region" description="Helical" evidence="16">
    <location>
        <begin position="219"/>
        <end position="241"/>
    </location>
</feature>
<keyword evidence="11 16" id="KW-0520">NAD</keyword>
<comment type="subcellular location">
    <subcellularLocation>
        <location evidence="1 16">Mitochondrion membrane</location>
        <topology evidence="1 16">Multi-pass membrane protein</topology>
    </subcellularLocation>
</comment>
<dbReference type="EMBL" id="EF043342">
    <property type="protein sequence ID" value="ABJ91109.1"/>
    <property type="molecule type" value="Genomic_DNA"/>
</dbReference>
<evidence type="ECO:0000256" key="3">
    <source>
        <dbReference type="ARBA" id="ARBA00012944"/>
    </source>
</evidence>
<keyword evidence="12 16" id="KW-0830">Ubiquinone</keyword>
<protein>
    <recommendedName>
        <fullName evidence="4 16">NADH-ubiquinone oxidoreductase chain 4</fullName>
        <ecNumber evidence="3 16">7.1.1.2</ecNumber>
    </recommendedName>
</protein>
<reference evidence="18" key="1">
    <citation type="submission" date="2006-10" db="EMBL/GenBank/DDBJ databases">
        <title>The complete sequences and gene organization of the mitochondrial genomes of the heterodont bivalves Loripes lacteus and Lucinella divaricata.</title>
        <authorList>
            <person name="Dreyer H."/>
            <person name="Steiner G."/>
            <person name="Satler M."/>
        </authorList>
    </citation>
    <scope>NUCLEOTIDE SEQUENCE</scope>
</reference>
<dbReference type="InterPro" id="IPR003918">
    <property type="entry name" value="NADH_UbQ_OxRdtase"/>
</dbReference>
<keyword evidence="10 16" id="KW-1133">Transmembrane helix</keyword>
<feature type="transmembrane region" description="Helical" evidence="16">
    <location>
        <begin position="420"/>
        <end position="440"/>
    </location>
</feature>
<comment type="function">
    <text evidence="16">Core subunit of the mitochondrial membrane respiratory chain NADH dehydrogenase (Complex I) which catalyzes electron transfer from NADH through the respiratory chain, using ubiquinone as an electron acceptor. Essential for the catalytic activity and assembly of complex I.</text>
</comment>
<feature type="transmembrane region" description="Helical" evidence="16">
    <location>
        <begin position="247"/>
        <end position="269"/>
    </location>
</feature>
<evidence type="ECO:0000259" key="17">
    <source>
        <dbReference type="Pfam" id="PF00361"/>
    </source>
</evidence>
<feature type="transmembrane region" description="Helical" evidence="16">
    <location>
        <begin position="88"/>
        <end position="106"/>
    </location>
</feature>
<dbReference type="GO" id="GO:0031966">
    <property type="term" value="C:mitochondrial membrane"/>
    <property type="evidence" value="ECO:0007669"/>
    <property type="project" value="UniProtKB-SubCell"/>
</dbReference>
<organism evidence="18">
    <name type="scientific">Lucinella divaricata</name>
    <dbReference type="NCBI Taxonomy" id="406540"/>
    <lineage>
        <taxon>Eukaryota</taxon>
        <taxon>Metazoa</taxon>
        <taxon>Spiralia</taxon>
        <taxon>Lophotrochozoa</taxon>
        <taxon>Mollusca</taxon>
        <taxon>Bivalvia</taxon>
        <taxon>Autobranchia</taxon>
        <taxon>Heteroconchia</taxon>
        <taxon>Euheterodonta</taxon>
        <taxon>Imparidentia</taxon>
        <taxon>Lucinida</taxon>
        <taxon>Lucinoidea</taxon>
        <taxon>Lucinidae</taxon>
        <taxon>Lucinella</taxon>
    </lineage>
</organism>
<evidence type="ECO:0000256" key="5">
    <source>
        <dbReference type="ARBA" id="ARBA00022448"/>
    </source>
</evidence>
<feature type="transmembrane region" description="Helical" evidence="16">
    <location>
        <begin position="9"/>
        <end position="42"/>
    </location>
</feature>
<feature type="domain" description="NADH:quinone oxidoreductase/Mrp antiporter transmembrane" evidence="17">
    <location>
        <begin position="107"/>
        <end position="392"/>
    </location>
</feature>
<dbReference type="RefSeq" id="YP_003208296.1">
    <property type="nucleotide sequence ID" value="NC_013275.1"/>
</dbReference>
<keyword evidence="6 16" id="KW-0679">Respiratory chain</keyword>
<dbReference type="CTD" id="4538"/>
<feature type="transmembrane region" description="Helical" evidence="16">
    <location>
        <begin position="139"/>
        <end position="166"/>
    </location>
</feature>
<keyword evidence="9 16" id="KW-0249">Electron transport</keyword>
<dbReference type="EC" id="7.1.1.2" evidence="3 16"/>
<dbReference type="GO" id="GO:0015990">
    <property type="term" value="P:electron transport coupled proton transport"/>
    <property type="evidence" value="ECO:0007669"/>
    <property type="project" value="TreeGrafter"/>
</dbReference>
<dbReference type="GO" id="GO:0048039">
    <property type="term" value="F:ubiquinone binding"/>
    <property type="evidence" value="ECO:0007669"/>
    <property type="project" value="TreeGrafter"/>
</dbReference>
<keyword evidence="7 16" id="KW-0812">Transmembrane</keyword>
<evidence type="ECO:0000256" key="13">
    <source>
        <dbReference type="ARBA" id="ARBA00023128"/>
    </source>
</evidence>
<dbReference type="Pfam" id="PF00361">
    <property type="entry name" value="Proton_antipo_M"/>
    <property type="match status" value="1"/>
</dbReference>
<evidence type="ECO:0000256" key="7">
    <source>
        <dbReference type="ARBA" id="ARBA00022692"/>
    </source>
</evidence>
<dbReference type="GO" id="GO:0042773">
    <property type="term" value="P:ATP synthesis coupled electron transport"/>
    <property type="evidence" value="ECO:0007669"/>
    <property type="project" value="InterPro"/>
</dbReference>
<dbReference type="PANTHER" id="PTHR43507">
    <property type="entry name" value="NADH-UBIQUINONE OXIDOREDUCTASE CHAIN 4"/>
    <property type="match status" value="1"/>
</dbReference>
<comment type="similarity">
    <text evidence="2 16">Belongs to the complex I subunit 4 family.</text>
</comment>
<feature type="transmembrane region" description="Helical" evidence="16">
    <location>
        <begin position="186"/>
        <end position="207"/>
    </location>
</feature>
<proteinExistence type="inferred from homology"/>